<dbReference type="GO" id="GO:0000166">
    <property type="term" value="F:nucleotide binding"/>
    <property type="evidence" value="ECO:0007669"/>
    <property type="project" value="UniProtKB-KW"/>
</dbReference>
<reference evidence="12 13" key="1">
    <citation type="submission" date="2018-05" db="EMBL/GenBank/DDBJ databases">
        <title>Pararhodobacter marina sp. nov., isolated from deep-sea water of the Indian Ocean.</title>
        <authorList>
            <person name="Lai Q.Sr."/>
            <person name="Liu X."/>
            <person name="Shao Z."/>
        </authorList>
    </citation>
    <scope>NUCLEOTIDE SEQUENCE [LARGE SCALE GENOMIC DNA]</scope>
    <source>
        <strain evidence="12 13">CIC4N-9</strain>
    </source>
</reference>
<evidence type="ECO:0000256" key="9">
    <source>
        <dbReference type="ARBA" id="ARBA00031155"/>
    </source>
</evidence>
<keyword evidence="5" id="KW-0288">FMN</keyword>
<dbReference type="GeneID" id="94363891"/>
<keyword evidence="6" id="KW-0547">Nucleotide-binding</keyword>
<evidence type="ECO:0000313" key="13">
    <source>
        <dbReference type="Proteomes" id="UP000244940"/>
    </source>
</evidence>
<accession>A0A2U2CG16</accession>
<dbReference type="SUPFAM" id="SSF51412">
    <property type="entry name" value="Inosine monophosphate dehydrogenase (IMPDH)"/>
    <property type="match status" value="1"/>
</dbReference>
<evidence type="ECO:0000313" key="12">
    <source>
        <dbReference type="EMBL" id="PWE30781.1"/>
    </source>
</evidence>
<evidence type="ECO:0000256" key="8">
    <source>
        <dbReference type="ARBA" id="ARBA00023033"/>
    </source>
</evidence>
<evidence type="ECO:0000256" key="10">
    <source>
        <dbReference type="ARBA" id="ARBA00049401"/>
    </source>
</evidence>
<keyword evidence="7" id="KW-0560">Oxidoreductase</keyword>
<comment type="caution">
    <text evidence="12">The sequence shown here is derived from an EMBL/GenBank/DDBJ whole genome shotgun (WGS) entry which is preliminary data.</text>
</comment>
<comment type="similarity">
    <text evidence="2">Belongs to the nitronate monooxygenase family. NMO class I subfamily.</text>
</comment>
<keyword evidence="4" id="KW-0285">Flavoprotein</keyword>
<evidence type="ECO:0000256" key="4">
    <source>
        <dbReference type="ARBA" id="ARBA00022630"/>
    </source>
</evidence>
<dbReference type="GO" id="GO:0009636">
    <property type="term" value="P:response to toxic substance"/>
    <property type="evidence" value="ECO:0007669"/>
    <property type="project" value="UniProtKB-KW"/>
</dbReference>
<keyword evidence="3" id="KW-0216">Detoxification</keyword>
<dbReference type="AlphaFoldDB" id="A0A2U2CG16"/>
<dbReference type="GO" id="GO:0018580">
    <property type="term" value="F:nitronate monooxygenase activity"/>
    <property type="evidence" value="ECO:0007669"/>
    <property type="project" value="InterPro"/>
</dbReference>
<name>A0A2U2CG16_9RHOB</name>
<protein>
    <recommendedName>
        <fullName evidence="11">Nitronate monooxygenase</fullName>
    </recommendedName>
    <alternativeName>
        <fullName evidence="9">Propionate 3-nitronate monooxygenase</fullName>
    </alternativeName>
</protein>
<dbReference type="FunFam" id="3.20.20.70:FF:000154">
    <property type="entry name" value="Probable nitronate monooxygenase"/>
    <property type="match status" value="1"/>
</dbReference>
<dbReference type="InterPro" id="IPR013785">
    <property type="entry name" value="Aldolase_TIM"/>
</dbReference>
<dbReference type="Pfam" id="PF03060">
    <property type="entry name" value="NMO"/>
    <property type="match status" value="1"/>
</dbReference>
<gene>
    <name evidence="12" type="ORF">C4N9_03220</name>
</gene>
<evidence type="ECO:0000256" key="6">
    <source>
        <dbReference type="ARBA" id="ARBA00022741"/>
    </source>
</evidence>
<dbReference type="EMBL" id="QEYD01000002">
    <property type="protein sequence ID" value="PWE30781.1"/>
    <property type="molecule type" value="Genomic_DNA"/>
</dbReference>
<dbReference type="PANTHER" id="PTHR42747">
    <property type="entry name" value="NITRONATE MONOOXYGENASE-RELATED"/>
    <property type="match status" value="1"/>
</dbReference>
<comment type="catalytic activity">
    <reaction evidence="10">
        <text>3 propionate 3-nitronate + 3 O2 + H2O = 3 3-oxopropanoate + 2 nitrate + nitrite + H2O2 + 3 H(+)</text>
        <dbReference type="Rhea" id="RHEA:57332"/>
        <dbReference type="ChEBI" id="CHEBI:15377"/>
        <dbReference type="ChEBI" id="CHEBI:15378"/>
        <dbReference type="ChEBI" id="CHEBI:15379"/>
        <dbReference type="ChEBI" id="CHEBI:16240"/>
        <dbReference type="ChEBI" id="CHEBI:16301"/>
        <dbReference type="ChEBI" id="CHEBI:17632"/>
        <dbReference type="ChEBI" id="CHEBI:33190"/>
        <dbReference type="ChEBI" id="CHEBI:136067"/>
    </reaction>
</comment>
<keyword evidence="8 12" id="KW-0503">Monooxygenase</keyword>
<evidence type="ECO:0000256" key="5">
    <source>
        <dbReference type="ARBA" id="ARBA00022643"/>
    </source>
</evidence>
<dbReference type="InterPro" id="IPR004136">
    <property type="entry name" value="NMO"/>
</dbReference>
<sequence length="350" mass="35971">MFDSLGLSLPIFQAPMAGVSTPALAAAVSNAGGLGAIGIGASDVATAARMIAETRDATDRPFHVNVFTHRTPQPDPAVESAWIEAMRPLFAAFGAEPPARLRTIYRSFNDNPDMLAMLLDARPAVVSFHFGLPAPDALAALRKAGILLLATATNLEEARRIRDAGLDGIIAQGIESGGHRGVFDCNAPDPQLSTLALTRLLVARQDLPVIAAGGIMDGAGIAAALSLGAVAAQLGTAFIDCPESSAEPAHRQALHGAGAYRTTLTAAISGRPARALENRFTQEASGMLAGTPPAYPIAYDAGKALHAAAKARGETGFGAYWAGQGAPLARSMPAGELVAVLARELRAAMA</sequence>
<proteinExistence type="inferred from homology"/>
<dbReference type="OrthoDB" id="9778912at2"/>
<evidence type="ECO:0000256" key="1">
    <source>
        <dbReference type="ARBA" id="ARBA00001917"/>
    </source>
</evidence>
<dbReference type="PANTHER" id="PTHR42747:SF3">
    <property type="entry name" value="NITRONATE MONOOXYGENASE-RELATED"/>
    <property type="match status" value="1"/>
</dbReference>
<evidence type="ECO:0000256" key="2">
    <source>
        <dbReference type="ARBA" id="ARBA00009881"/>
    </source>
</evidence>
<evidence type="ECO:0000256" key="3">
    <source>
        <dbReference type="ARBA" id="ARBA00022575"/>
    </source>
</evidence>
<dbReference type="Proteomes" id="UP000244940">
    <property type="component" value="Unassembled WGS sequence"/>
</dbReference>
<dbReference type="Gene3D" id="3.20.20.70">
    <property type="entry name" value="Aldolase class I"/>
    <property type="match status" value="1"/>
</dbReference>
<evidence type="ECO:0000256" key="11">
    <source>
        <dbReference type="ARBA" id="ARBA00067136"/>
    </source>
</evidence>
<evidence type="ECO:0000256" key="7">
    <source>
        <dbReference type="ARBA" id="ARBA00023002"/>
    </source>
</evidence>
<comment type="cofactor">
    <cofactor evidence="1">
        <name>FMN</name>
        <dbReference type="ChEBI" id="CHEBI:58210"/>
    </cofactor>
</comment>
<dbReference type="RefSeq" id="WP_109531859.1">
    <property type="nucleotide sequence ID" value="NZ_QEYD01000002.1"/>
</dbReference>
<keyword evidence="13" id="KW-1185">Reference proteome</keyword>
<dbReference type="CDD" id="cd04730">
    <property type="entry name" value="NPD_like"/>
    <property type="match status" value="1"/>
</dbReference>
<organism evidence="12 13">
    <name type="scientific">Pararhodobacter marinus</name>
    <dbReference type="NCBI Taxonomy" id="2184063"/>
    <lineage>
        <taxon>Bacteria</taxon>
        <taxon>Pseudomonadati</taxon>
        <taxon>Pseudomonadota</taxon>
        <taxon>Alphaproteobacteria</taxon>
        <taxon>Rhodobacterales</taxon>
        <taxon>Paracoccaceae</taxon>
        <taxon>Pararhodobacter</taxon>
    </lineage>
</organism>